<dbReference type="EMBL" id="SJPR01000001">
    <property type="protein sequence ID" value="TWT99788.1"/>
    <property type="molecule type" value="Genomic_DNA"/>
</dbReference>
<accession>A0A5C6AKK2</accession>
<evidence type="ECO:0000313" key="2">
    <source>
        <dbReference type="EMBL" id="TWT99788.1"/>
    </source>
</evidence>
<dbReference type="RefSeq" id="WP_146443083.1">
    <property type="nucleotide sequence ID" value="NZ_SJPR01000001.1"/>
</dbReference>
<evidence type="ECO:0000256" key="1">
    <source>
        <dbReference type="SAM" id="MobiDB-lite"/>
    </source>
</evidence>
<dbReference type="AlphaFoldDB" id="A0A5C6AKK2"/>
<gene>
    <name evidence="2" type="ORF">Pla108_07310</name>
</gene>
<reference evidence="2 3" key="1">
    <citation type="submission" date="2019-02" db="EMBL/GenBank/DDBJ databases">
        <title>Deep-cultivation of Planctomycetes and their phenomic and genomic characterization uncovers novel biology.</title>
        <authorList>
            <person name="Wiegand S."/>
            <person name="Jogler M."/>
            <person name="Boedeker C."/>
            <person name="Pinto D."/>
            <person name="Vollmers J."/>
            <person name="Rivas-Marin E."/>
            <person name="Kohn T."/>
            <person name="Peeters S.H."/>
            <person name="Heuer A."/>
            <person name="Rast P."/>
            <person name="Oberbeckmann S."/>
            <person name="Bunk B."/>
            <person name="Jeske O."/>
            <person name="Meyerdierks A."/>
            <person name="Storesund J.E."/>
            <person name="Kallscheuer N."/>
            <person name="Luecker S."/>
            <person name="Lage O.M."/>
            <person name="Pohl T."/>
            <person name="Merkel B.J."/>
            <person name="Hornburger P."/>
            <person name="Mueller R.-W."/>
            <person name="Bruemmer F."/>
            <person name="Labrenz M."/>
            <person name="Spormann A.M."/>
            <person name="Op Den Camp H."/>
            <person name="Overmann J."/>
            <person name="Amann R."/>
            <person name="Jetten M.S.M."/>
            <person name="Mascher T."/>
            <person name="Medema M.H."/>
            <person name="Devos D.P."/>
            <person name="Kaster A.-K."/>
            <person name="Ovreas L."/>
            <person name="Rohde M."/>
            <person name="Galperin M.Y."/>
            <person name="Jogler C."/>
        </authorList>
    </citation>
    <scope>NUCLEOTIDE SEQUENCE [LARGE SCALE GENOMIC DNA]</scope>
    <source>
        <strain evidence="2 3">Pla108</strain>
    </source>
</reference>
<feature type="compositionally biased region" description="Low complexity" evidence="1">
    <location>
        <begin position="1"/>
        <end position="17"/>
    </location>
</feature>
<dbReference type="Proteomes" id="UP000317421">
    <property type="component" value="Unassembled WGS sequence"/>
</dbReference>
<feature type="region of interest" description="Disordered" evidence="1">
    <location>
        <begin position="1"/>
        <end position="76"/>
    </location>
</feature>
<proteinExistence type="predicted"/>
<name>A0A5C6AKK2_9BACT</name>
<feature type="compositionally biased region" description="Basic and acidic residues" evidence="1">
    <location>
        <begin position="24"/>
        <end position="37"/>
    </location>
</feature>
<organism evidence="2 3">
    <name type="scientific">Botrimarina colliarenosi</name>
    <dbReference type="NCBI Taxonomy" id="2528001"/>
    <lineage>
        <taxon>Bacteria</taxon>
        <taxon>Pseudomonadati</taxon>
        <taxon>Planctomycetota</taxon>
        <taxon>Planctomycetia</taxon>
        <taxon>Pirellulales</taxon>
        <taxon>Lacipirellulaceae</taxon>
        <taxon>Botrimarina</taxon>
    </lineage>
</organism>
<feature type="compositionally biased region" description="Basic and acidic residues" evidence="1">
    <location>
        <begin position="58"/>
        <end position="76"/>
    </location>
</feature>
<protein>
    <submittedName>
        <fullName evidence="2">Uncharacterized protein</fullName>
    </submittedName>
</protein>
<evidence type="ECO:0000313" key="3">
    <source>
        <dbReference type="Proteomes" id="UP000317421"/>
    </source>
</evidence>
<keyword evidence="3" id="KW-1185">Reference proteome</keyword>
<comment type="caution">
    <text evidence="2">The sequence shown here is derived from an EMBL/GenBank/DDBJ whole genome shotgun (WGS) entry which is preliminary data.</text>
</comment>
<sequence>MTNWIAKSASAIGAGSSLGRKLQPARDSKVARYKAEDDGCPMQVDVKRSGSRKQGHSPVERKETGDEYFHNDPDGY</sequence>